<name>A0A2H3KWB6_9FLAO</name>
<dbReference type="OrthoDB" id="1231534at2"/>
<dbReference type="Proteomes" id="UP000220828">
    <property type="component" value="Unassembled WGS sequence"/>
</dbReference>
<evidence type="ECO:0000313" key="2">
    <source>
        <dbReference type="Proteomes" id="UP000220828"/>
    </source>
</evidence>
<dbReference type="EMBL" id="PCMW01000064">
    <property type="protein sequence ID" value="PDS23302.1"/>
    <property type="molecule type" value="Genomic_DNA"/>
</dbReference>
<accession>A0A2H3KWB6</accession>
<gene>
    <name evidence="1" type="ORF">B0A77_11240</name>
</gene>
<organism evidence="1 2">
    <name type="scientific">Flavobacterium branchiophilum</name>
    <dbReference type="NCBI Taxonomy" id="55197"/>
    <lineage>
        <taxon>Bacteria</taxon>
        <taxon>Pseudomonadati</taxon>
        <taxon>Bacteroidota</taxon>
        <taxon>Flavobacteriia</taxon>
        <taxon>Flavobacteriales</taxon>
        <taxon>Flavobacteriaceae</taxon>
        <taxon>Flavobacterium</taxon>
    </lineage>
</organism>
<comment type="caution">
    <text evidence="1">The sequence shown here is derived from an EMBL/GenBank/DDBJ whole genome shotgun (WGS) entry which is preliminary data.</text>
</comment>
<evidence type="ECO:0008006" key="3">
    <source>
        <dbReference type="Google" id="ProtNLM"/>
    </source>
</evidence>
<dbReference type="AlphaFoldDB" id="A0A2H3KWB6"/>
<protein>
    <recommendedName>
        <fullName evidence="3">LysM domain-containing protein</fullName>
    </recommendedName>
</protein>
<reference evidence="1 2" key="1">
    <citation type="submission" date="2017-09" db="EMBL/GenBank/DDBJ databases">
        <title>Whole genomes of Flavobacteriaceae.</title>
        <authorList>
            <person name="Stine C."/>
            <person name="Li C."/>
            <person name="Tadesse D."/>
        </authorList>
    </citation>
    <scope>NUCLEOTIDE SEQUENCE [LARGE SCALE GENOMIC DNA]</scope>
    <source>
        <strain evidence="1 2">ATCC 35036</strain>
    </source>
</reference>
<dbReference type="RefSeq" id="WP_097554496.1">
    <property type="nucleotide sequence ID" value="NZ_PCMW01000064.1"/>
</dbReference>
<sequence>MMEKIEFVKYFLNEGDTVESVAQKFDISINWLISVHNINVEIKDKIQSQYDGFPKHLTSIYLTEDVVKNIEKKNERKTGYVIWADKFYKSKTYGFQVVNYKKETLLNKIHYILEMVYKKNEDKQIVLEINRKQVYINNKQPDTIIEQLANRISETIFPLQLQVSGNGEIESLANHKEIVERWKTKKDELTAYYKGEIAEKIMAKATNFFKNKYILTESLIENWFFNLFFKPIYGSYSTKKVINYNSTFPFESKEYEMTQNLEDVYSKTNKVIVNTKGKSINSNTKKEAIIQYKLNDMDKSIFSIVGTFTSNDKRTQVEIYQQ</sequence>
<proteinExistence type="predicted"/>
<evidence type="ECO:0000313" key="1">
    <source>
        <dbReference type="EMBL" id="PDS23302.1"/>
    </source>
</evidence>